<evidence type="ECO:0000259" key="2">
    <source>
        <dbReference type="PROSITE" id="PS50112"/>
    </source>
</evidence>
<reference evidence="5" key="1">
    <citation type="submission" date="2020-05" db="EMBL/GenBank/DDBJ databases">
        <authorList>
            <person name="Chiriac C."/>
            <person name="Salcher M."/>
            <person name="Ghai R."/>
            <person name="Kavagutti S V."/>
        </authorList>
    </citation>
    <scope>NUCLEOTIDE SEQUENCE</scope>
</reference>
<dbReference type="InterPro" id="IPR013655">
    <property type="entry name" value="PAS_fold_3"/>
</dbReference>
<dbReference type="InterPro" id="IPR013656">
    <property type="entry name" value="PAS_4"/>
</dbReference>
<feature type="domain" description="GGDEF" evidence="4">
    <location>
        <begin position="306"/>
        <end position="438"/>
    </location>
</feature>
<dbReference type="Gene3D" id="3.30.70.270">
    <property type="match status" value="1"/>
</dbReference>
<dbReference type="AlphaFoldDB" id="A0A6J7D1F9"/>
<feature type="domain" description="PAS" evidence="2">
    <location>
        <begin position="23"/>
        <end position="84"/>
    </location>
</feature>
<dbReference type="InterPro" id="IPR052155">
    <property type="entry name" value="Biofilm_reg_signaling"/>
</dbReference>
<dbReference type="SMART" id="SM00086">
    <property type="entry name" value="PAC"/>
    <property type="match status" value="1"/>
</dbReference>
<dbReference type="PROSITE" id="PS50887">
    <property type="entry name" value="GGDEF"/>
    <property type="match status" value="1"/>
</dbReference>
<organism evidence="5">
    <name type="scientific">freshwater metagenome</name>
    <dbReference type="NCBI Taxonomy" id="449393"/>
    <lineage>
        <taxon>unclassified sequences</taxon>
        <taxon>metagenomes</taxon>
        <taxon>ecological metagenomes</taxon>
    </lineage>
</organism>
<dbReference type="InterPro" id="IPR029787">
    <property type="entry name" value="Nucleotide_cyclase"/>
</dbReference>
<dbReference type="Gene3D" id="3.30.450.20">
    <property type="entry name" value="PAS domain"/>
    <property type="match status" value="2"/>
</dbReference>
<dbReference type="NCBIfam" id="TIGR00229">
    <property type="entry name" value="sensory_box"/>
    <property type="match status" value="2"/>
</dbReference>
<protein>
    <submittedName>
        <fullName evidence="5">Unannotated protein</fullName>
    </submittedName>
</protein>
<dbReference type="PROSITE" id="PS50112">
    <property type="entry name" value="PAS"/>
    <property type="match status" value="2"/>
</dbReference>
<dbReference type="CDD" id="cd01949">
    <property type="entry name" value="GGDEF"/>
    <property type="match status" value="1"/>
</dbReference>
<dbReference type="NCBIfam" id="TIGR00254">
    <property type="entry name" value="GGDEF"/>
    <property type="match status" value="1"/>
</dbReference>
<dbReference type="InterPro" id="IPR000014">
    <property type="entry name" value="PAS"/>
</dbReference>
<dbReference type="SMART" id="SM00091">
    <property type="entry name" value="PAS"/>
    <property type="match status" value="2"/>
</dbReference>
<dbReference type="InterPro" id="IPR000160">
    <property type="entry name" value="GGDEF_dom"/>
</dbReference>
<dbReference type="PROSITE" id="PS50113">
    <property type="entry name" value="PAC"/>
    <property type="match status" value="1"/>
</dbReference>
<feature type="domain" description="PAS" evidence="2">
    <location>
        <begin position="140"/>
        <end position="184"/>
    </location>
</feature>
<dbReference type="Pfam" id="PF08447">
    <property type="entry name" value="PAS_3"/>
    <property type="match status" value="1"/>
</dbReference>
<dbReference type="InterPro" id="IPR035965">
    <property type="entry name" value="PAS-like_dom_sf"/>
</dbReference>
<evidence type="ECO:0000256" key="1">
    <source>
        <dbReference type="SAM" id="MobiDB-lite"/>
    </source>
</evidence>
<dbReference type="InterPro" id="IPR000700">
    <property type="entry name" value="PAS-assoc_C"/>
</dbReference>
<dbReference type="FunFam" id="3.30.70.270:FF:000001">
    <property type="entry name" value="Diguanylate cyclase domain protein"/>
    <property type="match status" value="1"/>
</dbReference>
<dbReference type="Pfam" id="PF08448">
    <property type="entry name" value="PAS_4"/>
    <property type="match status" value="1"/>
</dbReference>
<sequence length="464" mass="48723">MTSTERDPGAVSPPLDEFALDANAVPALLWMTDASGAFIDFNATWLSWRGRTSDEELGDGWIQGVHPHDADRLALEFERSLDGSRVFECDARMCRADGEYRLLALTGVPRHDHEGRFAGLSGACLDITDHVPPRDVVEPSLDLHRAAVDALGEGVVITDGEGCVLTINAAAASMIGVAAEDVVGLPLSGVSGADVVSEAGEQIRHHVWPAHEVLRTGEPVSGAVLGFAAGGEPVRWSLINSRPLHIPETTELLGTVTSIVDITARKVMADAADHRARHDSLTGLANRSELIRTVKSVSSRTQRSGAFVAIAFCDIDDFKSVNDRFGHAAGDELLVVIAQRMAAAVRAGDLVARVGGDELAVVLDGVDGIEDALRVAEQIRASVGAPVVLGAGTVTPTMSIGVSLAGPGQGPAETLNNADLAMYAAKRNGRNAVVSLDPVRPPAQPQAAKKPEMEVTDDARAPGL</sequence>
<dbReference type="PANTHER" id="PTHR44757">
    <property type="entry name" value="DIGUANYLATE CYCLASE DGCP"/>
    <property type="match status" value="1"/>
</dbReference>
<dbReference type="EMBL" id="CAFBLS010000023">
    <property type="protein sequence ID" value="CAB4862908.1"/>
    <property type="molecule type" value="Genomic_DNA"/>
</dbReference>
<evidence type="ECO:0000313" key="5">
    <source>
        <dbReference type="EMBL" id="CAB4862908.1"/>
    </source>
</evidence>
<dbReference type="InterPro" id="IPR001610">
    <property type="entry name" value="PAC"/>
</dbReference>
<dbReference type="Pfam" id="PF00990">
    <property type="entry name" value="GGDEF"/>
    <property type="match status" value="1"/>
</dbReference>
<dbReference type="InterPro" id="IPR043128">
    <property type="entry name" value="Rev_trsase/Diguanyl_cyclase"/>
</dbReference>
<dbReference type="PANTHER" id="PTHR44757:SF2">
    <property type="entry name" value="BIOFILM ARCHITECTURE MAINTENANCE PROTEIN MBAA"/>
    <property type="match status" value="1"/>
</dbReference>
<feature type="compositionally biased region" description="Basic and acidic residues" evidence="1">
    <location>
        <begin position="449"/>
        <end position="464"/>
    </location>
</feature>
<dbReference type="SMART" id="SM00267">
    <property type="entry name" value="GGDEF"/>
    <property type="match status" value="1"/>
</dbReference>
<dbReference type="SUPFAM" id="SSF55073">
    <property type="entry name" value="Nucleotide cyclase"/>
    <property type="match status" value="1"/>
</dbReference>
<feature type="region of interest" description="Disordered" evidence="1">
    <location>
        <begin position="433"/>
        <end position="464"/>
    </location>
</feature>
<feature type="domain" description="PAC" evidence="3">
    <location>
        <begin position="87"/>
        <end position="139"/>
    </location>
</feature>
<proteinExistence type="predicted"/>
<dbReference type="CDD" id="cd00130">
    <property type="entry name" value="PAS"/>
    <property type="match status" value="2"/>
</dbReference>
<gene>
    <name evidence="5" type="ORF">UFOPK3402_00306</name>
</gene>
<evidence type="ECO:0000259" key="4">
    <source>
        <dbReference type="PROSITE" id="PS50887"/>
    </source>
</evidence>
<accession>A0A6J7D1F9</accession>
<name>A0A6J7D1F9_9ZZZZ</name>
<evidence type="ECO:0000259" key="3">
    <source>
        <dbReference type="PROSITE" id="PS50113"/>
    </source>
</evidence>
<dbReference type="SUPFAM" id="SSF55785">
    <property type="entry name" value="PYP-like sensor domain (PAS domain)"/>
    <property type="match status" value="2"/>
</dbReference>